<dbReference type="GeneID" id="83015527"/>
<sequence>MSLLIQLFLEFFKIGLFAVGGGLATIPFLHQLAEKYTWFTVETLVDMIAISESTPGAMGVNMATYTGFTTAGIPGSLVATLGLVLPSIAIIIVIAHFLKQFSDSPVVKAIFTGLKPAVAALILCAALNLVNVSVINLSAFQASGSLMDLFPLKNIILFAVLLFLTTKIKKHPIVWIALSAAVGVLLQF</sequence>
<keyword evidence="4 7" id="KW-0812">Transmembrane</keyword>
<feature type="transmembrane region" description="Helical" evidence="7">
    <location>
        <begin position="118"/>
        <end position="140"/>
    </location>
</feature>
<dbReference type="GO" id="GO:0005886">
    <property type="term" value="C:plasma membrane"/>
    <property type="evidence" value="ECO:0007669"/>
    <property type="project" value="UniProtKB-SubCell"/>
</dbReference>
<gene>
    <name evidence="8" type="ORF">DWY25_08950</name>
</gene>
<reference evidence="8 9" key="1">
    <citation type="submission" date="2018-08" db="EMBL/GenBank/DDBJ databases">
        <title>A genome reference for cultivated species of the human gut microbiota.</title>
        <authorList>
            <person name="Zou Y."/>
            <person name="Xue W."/>
            <person name="Luo G."/>
        </authorList>
    </citation>
    <scope>NUCLEOTIDE SEQUENCE [LARGE SCALE GENOMIC DNA]</scope>
    <source>
        <strain evidence="8 9">AF24-29</strain>
    </source>
</reference>
<dbReference type="AlphaFoldDB" id="A0A412G189"/>
<keyword evidence="5 7" id="KW-1133">Transmembrane helix</keyword>
<evidence type="ECO:0000256" key="4">
    <source>
        <dbReference type="ARBA" id="ARBA00022692"/>
    </source>
</evidence>
<feature type="transmembrane region" description="Helical" evidence="7">
    <location>
        <begin position="146"/>
        <end position="164"/>
    </location>
</feature>
<dbReference type="PANTHER" id="PTHR43663:SF1">
    <property type="entry name" value="CHROMATE TRANSPORTER"/>
    <property type="match status" value="1"/>
</dbReference>
<comment type="subcellular location">
    <subcellularLocation>
        <location evidence="1">Cell membrane</location>
        <topology evidence="1">Multi-pass membrane protein</topology>
    </subcellularLocation>
</comment>
<evidence type="ECO:0000313" key="9">
    <source>
        <dbReference type="Proteomes" id="UP000284178"/>
    </source>
</evidence>
<accession>A0A412G189</accession>
<dbReference type="Proteomes" id="UP000284178">
    <property type="component" value="Unassembled WGS sequence"/>
</dbReference>
<keyword evidence="3" id="KW-1003">Cell membrane</keyword>
<evidence type="ECO:0000313" key="8">
    <source>
        <dbReference type="EMBL" id="RGR74194.1"/>
    </source>
</evidence>
<comment type="caution">
    <text evidence="8">The sequence shown here is derived from an EMBL/GenBank/DDBJ whole genome shotgun (WGS) entry which is preliminary data.</text>
</comment>
<keyword evidence="6 7" id="KW-0472">Membrane</keyword>
<name>A0A412G189_9FIRM</name>
<dbReference type="PANTHER" id="PTHR43663">
    <property type="entry name" value="CHROMATE TRANSPORT PROTEIN-RELATED"/>
    <property type="match status" value="1"/>
</dbReference>
<evidence type="ECO:0000256" key="2">
    <source>
        <dbReference type="ARBA" id="ARBA00005262"/>
    </source>
</evidence>
<feature type="transmembrane region" description="Helical" evidence="7">
    <location>
        <begin position="77"/>
        <end position="98"/>
    </location>
</feature>
<dbReference type="EMBL" id="QRUP01000009">
    <property type="protein sequence ID" value="RGR74194.1"/>
    <property type="molecule type" value="Genomic_DNA"/>
</dbReference>
<evidence type="ECO:0000256" key="3">
    <source>
        <dbReference type="ARBA" id="ARBA00022475"/>
    </source>
</evidence>
<protein>
    <submittedName>
        <fullName evidence="8">Chromate transporter</fullName>
    </submittedName>
</protein>
<comment type="similarity">
    <text evidence="2">Belongs to the chromate ion transporter (CHR) (TC 2.A.51) family.</text>
</comment>
<feature type="transmembrane region" description="Helical" evidence="7">
    <location>
        <begin position="7"/>
        <end position="29"/>
    </location>
</feature>
<evidence type="ECO:0000256" key="7">
    <source>
        <dbReference type="SAM" id="Phobius"/>
    </source>
</evidence>
<keyword evidence="9" id="KW-1185">Reference proteome</keyword>
<evidence type="ECO:0000256" key="1">
    <source>
        <dbReference type="ARBA" id="ARBA00004651"/>
    </source>
</evidence>
<evidence type="ECO:0000256" key="6">
    <source>
        <dbReference type="ARBA" id="ARBA00023136"/>
    </source>
</evidence>
<organism evidence="8 9">
    <name type="scientific">Holdemania filiformis</name>
    <dbReference type="NCBI Taxonomy" id="61171"/>
    <lineage>
        <taxon>Bacteria</taxon>
        <taxon>Bacillati</taxon>
        <taxon>Bacillota</taxon>
        <taxon>Erysipelotrichia</taxon>
        <taxon>Erysipelotrichales</taxon>
        <taxon>Erysipelotrichaceae</taxon>
        <taxon>Holdemania</taxon>
    </lineage>
</organism>
<dbReference type="Pfam" id="PF02417">
    <property type="entry name" value="Chromate_transp"/>
    <property type="match status" value="1"/>
</dbReference>
<dbReference type="GO" id="GO:0015109">
    <property type="term" value="F:chromate transmembrane transporter activity"/>
    <property type="evidence" value="ECO:0007669"/>
    <property type="project" value="InterPro"/>
</dbReference>
<evidence type="ECO:0000256" key="5">
    <source>
        <dbReference type="ARBA" id="ARBA00022989"/>
    </source>
</evidence>
<dbReference type="RefSeq" id="WP_117894949.1">
    <property type="nucleotide sequence ID" value="NZ_CABJCV010000009.1"/>
</dbReference>
<dbReference type="InterPro" id="IPR052518">
    <property type="entry name" value="CHR_Transporter"/>
</dbReference>
<dbReference type="InterPro" id="IPR003370">
    <property type="entry name" value="Chromate_transpt"/>
</dbReference>
<proteinExistence type="inferred from homology"/>